<gene>
    <name evidence="4" type="ORF">CRH09_30460</name>
</gene>
<evidence type="ECO:0000256" key="1">
    <source>
        <dbReference type="SAM" id="Coils"/>
    </source>
</evidence>
<keyword evidence="1" id="KW-0175">Coiled coil</keyword>
<dbReference type="GeneID" id="88361607"/>
<feature type="region of interest" description="Disordered" evidence="2">
    <location>
        <begin position="263"/>
        <end position="284"/>
    </location>
</feature>
<dbReference type="InterPro" id="IPR018306">
    <property type="entry name" value="Phage_T5_Orf172_DNA-bd"/>
</dbReference>
<dbReference type="KEGG" id="ntp:CRH09_30460"/>
<dbReference type="InterPro" id="IPR018929">
    <property type="entry name" value="DUF2510"/>
</dbReference>
<dbReference type="Pfam" id="PF13455">
    <property type="entry name" value="MUG113"/>
    <property type="match status" value="1"/>
</dbReference>
<dbReference type="Proteomes" id="UP000221961">
    <property type="component" value="Chromosome"/>
</dbReference>
<protein>
    <submittedName>
        <fullName evidence="4">Chromosome segregation ATPase</fullName>
    </submittedName>
</protein>
<accession>A0A291RRI9</accession>
<evidence type="ECO:0000256" key="2">
    <source>
        <dbReference type="SAM" id="MobiDB-lite"/>
    </source>
</evidence>
<dbReference type="InterPro" id="IPR025280">
    <property type="entry name" value="SNIPE"/>
</dbReference>
<feature type="coiled-coil region" evidence="1">
    <location>
        <begin position="61"/>
        <end position="117"/>
    </location>
</feature>
<evidence type="ECO:0000313" key="5">
    <source>
        <dbReference type="Proteomes" id="UP000221961"/>
    </source>
</evidence>
<feature type="domain" description="Bacteriophage T5 Orf172 DNA-binding" evidence="3">
    <location>
        <begin position="353"/>
        <end position="436"/>
    </location>
</feature>
<evidence type="ECO:0000259" key="3">
    <source>
        <dbReference type="SMART" id="SM00974"/>
    </source>
</evidence>
<dbReference type="EMBL" id="CP023778">
    <property type="protein sequence ID" value="ATL69852.1"/>
    <property type="molecule type" value="Genomic_DNA"/>
</dbReference>
<dbReference type="Pfam" id="PF10708">
    <property type="entry name" value="DUF2510"/>
    <property type="match status" value="1"/>
</dbReference>
<proteinExistence type="predicted"/>
<dbReference type="Pfam" id="PF13250">
    <property type="entry name" value="SNIPE"/>
    <property type="match status" value="1"/>
</dbReference>
<sequence>MNAAPPGWYPDSQNPGFLRYWNGVDWTGDPVPAPATDATTPTSPGMPSAAKVPLFGTRAYAKRQSQDLADALAEIQRLRAELARLGGLEIAELQRYREQLAAQIAADQARLESLKTQVIHTQEEQVLQEIGIYQYRHPLSDVVSYRAALDQLQGEIKSAAARDGGAIEASQSWEVRGSAAQGRKMIREYSKLMLRAYNTEADNLVRSLKPYKLPNALKRLDRLATTIERLGETMEVRVTPGYHQLRRRELELTADYLEKLARQKEAEREERDRLREEHKAQQEIEREQQKVEKQHQQYASALAALEAVGNTDSAKGRDLQDKLADLEQKRTALANRAGNLRVGHVYVVSNIGAFGENMVQIGMTRRLDPDGRISDLNNSSVPFKYDVHAMHYDLDAAGIEEELHRRLADKRVNLVNSRREFFRVTPAEVREHMQELAGELLVFTEFPEAEDYRRSLAAARHTNQQ</sequence>
<dbReference type="AlphaFoldDB" id="A0A291RRI9"/>
<organism evidence="4 5">
    <name type="scientific">Nocardia terpenica</name>
    <dbReference type="NCBI Taxonomy" id="455432"/>
    <lineage>
        <taxon>Bacteria</taxon>
        <taxon>Bacillati</taxon>
        <taxon>Actinomycetota</taxon>
        <taxon>Actinomycetes</taxon>
        <taxon>Mycobacteriales</taxon>
        <taxon>Nocardiaceae</taxon>
        <taxon>Nocardia</taxon>
    </lineage>
</organism>
<dbReference type="SMART" id="SM00974">
    <property type="entry name" value="T5orf172"/>
    <property type="match status" value="1"/>
</dbReference>
<name>A0A291RRI9_9NOCA</name>
<evidence type="ECO:0000313" key="4">
    <source>
        <dbReference type="EMBL" id="ATL69852.1"/>
    </source>
</evidence>
<reference evidence="4 5" key="1">
    <citation type="submission" date="2017-10" db="EMBL/GenBank/DDBJ databases">
        <title>Comparative genomics between pathogenic Norcardia.</title>
        <authorList>
            <person name="Zeng L."/>
        </authorList>
    </citation>
    <scope>NUCLEOTIDE SEQUENCE [LARGE SCALE GENOMIC DNA]</scope>
    <source>
        <strain evidence="4 5">NC_YFY_NT001</strain>
    </source>
</reference>
<dbReference type="RefSeq" id="WP_098696857.1">
    <property type="nucleotide sequence ID" value="NZ_CP023778.1"/>
</dbReference>